<dbReference type="RefSeq" id="WP_093032174.1">
    <property type="nucleotide sequence ID" value="NZ_FOAG01000002.1"/>
</dbReference>
<dbReference type="STRING" id="1287727.SAMN05443999_10260"/>
<feature type="transmembrane region" description="Helical" evidence="1">
    <location>
        <begin position="204"/>
        <end position="225"/>
    </location>
</feature>
<gene>
    <name evidence="2" type="ORF">SAMN05443999_10260</name>
</gene>
<reference evidence="2 3" key="1">
    <citation type="submission" date="2016-10" db="EMBL/GenBank/DDBJ databases">
        <authorList>
            <person name="de Groot N.N."/>
        </authorList>
    </citation>
    <scope>NUCLEOTIDE SEQUENCE [LARGE SCALE GENOMIC DNA]</scope>
    <source>
        <strain evidence="2 3">DSM 100674</strain>
    </source>
</reference>
<organism evidence="2 3">
    <name type="scientific">Roseovarius azorensis</name>
    <dbReference type="NCBI Taxonomy" id="1287727"/>
    <lineage>
        <taxon>Bacteria</taxon>
        <taxon>Pseudomonadati</taxon>
        <taxon>Pseudomonadota</taxon>
        <taxon>Alphaproteobacteria</taxon>
        <taxon>Rhodobacterales</taxon>
        <taxon>Roseobacteraceae</taxon>
        <taxon>Roseovarius</taxon>
    </lineage>
</organism>
<dbReference type="OrthoDB" id="6369004at2"/>
<dbReference type="EMBL" id="FOAG01000002">
    <property type="protein sequence ID" value="SEK68176.1"/>
    <property type="molecule type" value="Genomic_DNA"/>
</dbReference>
<evidence type="ECO:0008006" key="4">
    <source>
        <dbReference type="Google" id="ProtNLM"/>
    </source>
</evidence>
<keyword evidence="1" id="KW-0472">Membrane</keyword>
<sequence length="230" mass="25191">MDERTPRHATLTPPPVRVGLLRTLLRLGAAVVLVIALHHLFIRAEAWIAQSAYSWAMPGLMLAVLVIYALLIAIPFVPGVEIGLGVLAVSGPEMAPLVWLATASGLTLAYMVGCKVPYRWLHRFLLDMHLTGACRLLERFEGMRPEERAALMQSLLPARYFGWVIRYRYVNMAVLINIPGNSLIGGGGGIALLSGLSGMFRPAWTMLTIAVATAPVPLAIWLFGWEIPWG</sequence>
<keyword evidence="1" id="KW-1133">Transmembrane helix</keyword>
<evidence type="ECO:0000256" key="1">
    <source>
        <dbReference type="SAM" id="Phobius"/>
    </source>
</evidence>
<feature type="transmembrane region" description="Helical" evidence="1">
    <location>
        <begin position="97"/>
        <end position="118"/>
    </location>
</feature>
<dbReference type="AlphaFoldDB" id="A0A1H7J0L4"/>
<accession>A0A1H7J0L4</accession>
<proteinExistence type="predicted"/>
<evidence type="ECO:0000313" key="3">
    <source>
        <dbReference type="Proteomes" id="UP000199582"/>
    </source>
</evidence>
<protein>
    <recommendedName>
        <fullName evidence="4">TVP38/TMEM64 family membrane protein</fullName>
    </recommendedName>
</protein>
<keyword evidence="3" id="KW-1185">Reference proteome</keyword>
<dbReference type="Proteomes" id="UP000199582">
    <property type="component" value="Unassembled WGS sequence"/>
</dbReference>
<feature type="transmembrane region" description="Helical" evidence="1">
    <location>
        <begin position="20"/>
        <end position="41"/>
    </location>
</feature>
<evidence type="ECO:0000313" key="2">
    <source>
        <dbReference type="EMBL" id="SEK68176.1"/>
    </source>
</evidence>
<feature type="transmembrane region" description="Helical" evidence="1">
    <location>
        <begin position="169"/>
        <end position="192"/>
    </location>
</feature>
<name>A0A1H7J0L4_9RHOB</name>
<keyword evidence="1" id="KW-0812">Transmembrane</keyword>
<feature type="transmembrane region" description="Helical" evidence="1">
    <location>
        <begin position="53"/>
        <end position="77"/>
    </location>
</feature>